<dbReference type="GO" id="GO:0006633">
    <property type="term" value="P:fatty acid biosynthetic process"/>
    <property type="evidence" value="ECO:0007669"/>
    <property type="project" value="TreeGrafter"/>
</dbReference>
<dbReference type="InterPro" id="IPR001227">
    <property type="entry name" value="Ac_transferase_dom_sf"/>
</dbReference>
<dbReference type="PROSITE" id="PS00012">
    <property type="entry name" value="PHOSPHOPANTETHEINE"/>
    <property type="match status" value="1"/>
</dbReference>
<dbReference type="Pfam" id="PF08240">
    <property type="entry name" value="ADH_N"/>
    <property type="match status" value="1"/>
</dbReference>
<dbReference type="Pfam" id="PF08659">
    <property type="entry name" value="KR"/>
    <property type="match status" value="1"/>
</dbReference>
<organism evidence="14">
    <name type="scientific">Colletotrichum graminicola (strain M1.001 / M2 / FGSC 10212)</name>
    <name type="common">Maize anthracnose fungus</name>
    <name type="synonym">Glomerella graminicola</name>
    <dbReference type="NCBI Taxonomy" id="645133"/>
    <lineage>
        <taxon>Eukaryota</taxon>
        <taxon>Fungi</taxon>
        <taxon>Dikarya</taxon>
        <taxon>Ascomycota</taxon>
        <taxon>Pezizomycotina</taxon>
        <taxon>Sordariomycetes</taxon>
        <taxon>Hypocreomycetidae</taxon>
        <taxon>Glomerellales</taxon>
        <taxon>Glomerellaceae</taxon>
        <taxon>Colletotrichum</taxon>
        <taxon>Colletotrichum graminicola species complex</taxon>
    </lineage>
</organism>
<dbReference type="SMART" id="SM00825">
    <property type="entry name" value="PKS_KS"/>
    <property type="match status" value="1"/>
</dbReference>
<dbReference type="InterPro" id="IPR014030">
    <property type="entry name" value="Ketoacyl_synth_N"/>
</dbReference>
<dbReference type="InterPro" id="IPR016035">
    <property type="entry name" value="Acyl_Trfase/lysoPLipase"/>
</dbReference>
<dbReference type="CDD" id="cd00833">
    <property type="entry name" value="PKS"/>
    <property type="match status" value="1"/>
</dbReference>
<dbReference type="InterPro" id="IPR011032">
    <property type="entry name" value="GroES-like_sf"/>
</dbReference>
<dbReference type="SMART" id="SM00827">
    <property type="entry name" value="PKS_AT"/>
    <property type="match status" value="1"/>
</dbReference>
<dbReference type="InterPro" id="IPR009081">
    <property type="entry name" value="PP-bd_ACP"/>
</dbReference>
<dbReference type="Pfam" id="PF02801">
    <property type="entry name" value="Ketoacyl-synt_C"/>
    <property type="match status" value="1"/>
</dbReference>
<dbReference type="Pfam" id="PF21089">
    <property type="entry name" value="PKS_DH_N"/>
    <property type="match status" value="1"/>
</dbReference>
<evidence type="ECO:0000256" key="6">
    <source>
        <dbReference type="ARBA" id="ARBA00023268"/>
    </source>
</evidence>
<dbReference type="InterPro" id="IPR020843">
    <property type="entry name" value="ER"/>
</dbReference>
<feature type="domain" description="Carrier" evidence="10">
    <location>
        <begin position="2287"/>
        <end position="2366"/>
    </location>
</feature>
<feature type="active site" description="Proton acceptor; for dehydratase activity" evidence="8">
    <location>
        <position position="1028"/>
    </location>
</feature>
<dbReference type="InterPro" id="IPR036736">
    <property type="entry name" value="ACP-like_sf"/>
</dbReference>
<evidence type="ECO:0000256" key="7">
    <source>
        <dbReference type="ARBA" id="ARBA00023315"/>
    </source>
</evidence>
<dbReference type="Gene3D" id="3.40.366.10">
    <property type="entry name" value="Malonyl-Coenzyme A Acyl Carrier Protein, domain 2"/>
    <property type="match status" value="1"/>
</dbReference>
<dbReference type="SUPFAM" id="SSF47336">
    <property type="entry name" value="ACP-like"/>
    <property type="match status" value="1"/>
</dbReference>
<evidence type="ECO:0000259" key="11">
    <source>
        <dbReference type="PROSITE" id="PS52004"/>
    </source>
</evidence>
<dbReference type="Gene3D" id="3.40.47.10">
    <property type="match status" value="1"/>
</dbReference>
<dbReference type="InterPro" id="IPR049551">
    <property type="entry name" value="PKS_DH_C"/>
</dbReference>
<dbReference type="InterPro" id="IPR056501">
    <property type="entry name" value="NAD-bd_HRPKS_sdrA"/>
</dbReference>
<dbReference type="InterPro" id="IPR050091">
    <property type="entry name" value="PKS_NRPS_Biosynth_Enz"/>
</dbReference>
<dbReference type="InterPro" id="IPR032821">
    <property type="entry name" value="PKS_assoc"/>
</dbReference>
<dbReference type="HOGENOM" id="CLU_000022_31_0_1"/>
<keyword evidence="2" id="KW-0597">Phosphoprotein</keyword>
<dbReference type="EMBL" id="GG697404">
    <property type="protein sequence ID" value="EFQ35948.1"/>
    <property type="molecule type" value="Genomic_DNA"/>
</dbReference>
<dbReference type="InterPro" id="IPR016039">
    <property type="entry name" value="Thiolase-like"/>
</dbReference>
<dbReference type="InterPro" id="IPR020807">
    <property type="entry name" value="PKS_DH"/>
</dbReference>
<sequence>MPGILKSTSSSSRSSEQGDSDGSRAAPERSYLRDDYPAASTPNYSEKPLDEQLEPIAVVGMGCRLPGDVSSASDFWDMLMNKRSGQNPKVPANRFNVEAHYHRNKERPGSLPVMGGYFINEDLENFDPGLFNITPVEAMWMDPQQRKLCEVVYEAFESGGISLDAIAGSRTGVFAASFTADWQQMSMKEPSFRHTMAATGVDPGILSDRISYVFNLNGPSIVCNTACSSSIYALHNACIALRNDECDGAVVGGTNLVFTIDQQMNTAKIGVLSPRGTCFTFDESADGYGRAEGVGAVYLKRLSDAVRDGDPIRAVLRGSSVNHNGRVSSASISYPGVNGQAYVMADAYKRSGNLDPMLTGYFECHGTGTAVGDPIEVEAIGRAMNHSRRPGVDDKLMIGAVKTNVGHGEAASGLTALIKAVLIVERGIIPPTIGIKKLTSKIKWDEWQVQVPVEPTPFPSHLPMRRVSVNTCGYGGTNAHVIVEEAGSILRLPQTYKFVDNHILSGLSSRTHTPRRAAHRKRPFLLPFSAHDKTSLRQNIVNHGKVAGNYNLLDLSYTLGCRRSTLTSKAFTVASYNTLGDSFENIESSFTFADKKRPQAPTVGFVFTGQGAQWPRMGAELLQYSPNFLQSIRGLDRALDELHDGPEWAIEDLLVEDETISRVHEAEFSQPLCTAVQIGLVDLLSHWGIRPVVTVGHSSGEIAASYAAGLVSAKEAITAAYYRGKVTKDVKKGGAMMAVGLGAEAAELYLASLAGNVVVACHNSPSLVTLSGDDAALQELKTKFEAENIFARFVKTNGKAYHSHYMIPVAKQYEVLFQEARKKSFFDKREKTASSNIRMVSSVTNTIFDENTVIDETYWSANLQSPVLFNQAVHTILKAEEFSDVDLLIEVGPHSAMAGPIKQIKAALKAEKLEYASTLLRGQDSAVQLLKLAGEMYLRSYPLQMERVTAAYASEAKGGKGSVIVDLPHYSWNYSRQFWPESRASKEHRHATHPRHDVLGQLVIGASPLEPTWRNVLRIRDLPWLKDHSLGGEAVFPAAGYFSMAVEAITQLNERSGKPVGIDNYVLRDVSIKKALVTPDNDDGIEVITNMRHSIVFGDGWWDFSVSSVDAEGTIKDHMAGSIGINTTDKTRTPRTAPEFTQRATGRAWNQALREVGFDYGPTFQDMEDIRFDGKRYEASSATSIKQTVDESLGESRHALHPAVVDSTLQLSIVAIYAGRTNAMDCGVVPVQVDEVTIWPPTPEQLAAGKASAYAWVDRRGIRSFENSVQMTAGNGEMVMEIVNVRTTSYEAAVPQKDESALLPAPYGEMAWQYDIQALMDTGKANEINPADLASLALFKYPSLKVFHVCVGSHAAHSLLTQNPRAHWTLAIMSGGQEDLEEAKEALTSFPNAHVVGLDLSLEPEEQGLAAGSYDLVLARTDLIDANLHRLAKPNGFIISFVGQKSHMTKVPGPPAAGANGHLPHNVQVVYRKSPGAGVSHAQSSLEGLGWTVKLSKLESFADASNIAAKHVVMLTDFEGPLLSSITQTEFVAIQNVTNTATSLLWVTNGGLLEGEQPEHAMVSGLARSVRAEQASLDFRTIDVDAKSSPLEITRAITRVAQLQYSKIEEVPENEFCLAGGMTYISRLVRNNALNEKFSSSAKAQLVNYSPKDRISGKVVHGKVMFEEQVADQNAIKPSHVEVQVQYSGLTRESVLVVTGSDYPTTFSHAIGGVVTKCGEGVTSLKPGDKVVGLNVDKFSSYQEVPANMLQKVTSNDRVEKLVSLLMPYAAALYGLDTLARVAPKETILVLHNTGAIGVAAIKVAEARGATAYIVAKTNEEIDFLSKTLGLPQEQIIQSSVSTVSSQIEKLTNGHGADIVFSAGSAIDSKDATEAWRCIGRFGRFVDAGRKDVLSRNALDTFPTRRGALYMPFDMLDLLEARPEAVATLIPVILDMFKNSSIVPPGVIETVNLGDLDQAVSAYSDACGAVMHVIRYTESPIRIIPRQRAKLSFSPDVTYLLVGCLGGLGRSLTSWMMESGARRFAFLSRSGTDAPSAARLLRDIEAAGAIVQVVRGDATNRGDVVRAVQEIPTAHPIKGVVHAAMVLRDALFHSMTFDSWKTSVEPKVVGAMNLHSVLANTDLDFFLMTSSVSGVLGTPGQGNYAAANSYLDSLARHRMRQGQSAVASVIPMVLGVGVVSENTELEDNLRRKGMYGIDEEHLLQSFEASMVASSTKERLGLDHVVIGLDPVLLQKAVNDQTATDSFWVEDVRFNHVVHAMSSSKSAASGGHSQNILGAIKSAASPADAVGLVTSHLTEKLSRMLLLPEDSIDALSGSIASYGVDSMIGAELRNWIFKEYRLDIPFQQLLAATLTINKFAKQVCESAGVVVP</sequence>
<dbReference type="Gene3D" id="3.90.180.10">
    <property type="entry name" value="Medium-chain alcohol dehydrogenases, catalytic domain"/>
    <property type="match status" value="1"/>
</dbReference>
<dbReference type="PROSITE" id="PS50075">
    <property type="entry name" value="CARRIER"/>
    <property type="match status" value="1"/>
</dbReference>
<dbReference type="SMART" id="SM00826">
    <property type="entry name" value="PKS_DH"/>
    <property type="match status" value="1"/>
</dbReference>
<evidence type="ECO:0000313" key="13">
    <source>
        <dbReference type="EMBL" id="EFQ35948.1"/>
    </source>
</evidence>
<gene>
    <name evidence="13" type="ORF">GLRG_10827</name>
</gene>
<dbReference type="Proteomes" id="UP000008782">
    <property type="component" value="Unassembled WGS sequence"/>
</dbReference>
<dbReference type="SUPFAM" id="SSF51735">
    <property type="entry name" value="NAD(P)-binding Rossmann-fold domains"/>
    <property type="match status" value="3"/>
</dbReference>
<keyword evidence="14" id="KW-1185">Reference proteome</keyword>
<feature type="region of interest" description="C-terminal hotdog fold" evidence="8">
    <location>
        <begin position="1141"/>
        <end position="1296"/>
    </location>
</feature>
<name>E3QYL0_COLGM</name>
<dbReference type="InterPro" id="IPR013968">
    <property type="entry name" value="PKS_KR"/>
</dbReference>
<dbReference type="InterPro" id="IPR013154">
    <property type="entry name" value="ADH-like_N"/>
</dbReference>
<keyword evidence="3" id="KW-0808">Transferase</keyword>
<feature type="domain" description="Ketosynthase family 3 (KS3)" evidence="11">
    <location>
        <begin position="53"/>
        <end position="485"/>
    </location>
</feature>
<evidence type="ECO:0000256" key="2">
    <source>
        <dbReference type="ARBA" id="ARBA00022553"/>
    </source>
</evidence>
<keyword evidence="5" id="KW-0560">Oxidoreductase</keyword>
<evidence type="ECO:0000259" key="12">
    <source>
        <dbReference type="PROSITE" id="PS52019"/>
    </source>
</evidence>
<dbReference type="SMART" id="SM00829">
    <property type="entry name" value="PKS_ER"/>
    <property type="match status" value="1"/>
</dbReference>
<dbReference type="Gene3D" id="3.40.50.720">
    <property type="entry name" value="NAD(P)-binding Rossmann-like Domain"/>
    <property type="match status" value="3"/>
</dbReference>
<dbReference type="GeneID" id="24416192"/>
<dbReference type="Gene3D" id="1.10.1200.10">
    <property type="entry name" value="ACP-like"/>
    <property type="match status" value="1"/>
</dbReference>
<protein>
    <submittedName>
        <fullName evidence="13">KR domain-containing protein</fullName>
    </submittedName>
</protein>
<dbReference type="Pfam" id="PF00109">
    <property type="entry name" value="ketoacyl-synt"/>
    <property type="match status" value="1"/>
</dbReference>
<dbReference type="SUPFAM" id="SSF52151">
    <property type="entry name" value="FabD/lysophospholipase-like"/>
    <property type="match status" value="1"/>
</dbReference>
<dbReference type="SUPFAM" id="SSF55048">
    <property type="entry name" value="Probable ACP-binding domain of malonyl-CoA ACP transacylase"/>
    <property type="match status" value="1"/>
</dbReference>
<dbReference type="PROSITE" id="PS52004">
    <property type="entry name" value="KS3_2"/>
    <property type="match status" value="1"/>
</dbReference>
<dbReference type="GO" id="GO:0030639">
    <property type="term" value="P:polyketide biosynthetic process"/>
    <property type="evidence" value="ECO:0007669"/>
    <property type="project" value="UniProtKB-ARBA"/>
</dbReference>
<dbReference type="PANTHER" id="PTHR43775:SF50">
    <property type="entry name" value="HIGHLY REDUCING POLYKETIDE SYNTHASE SRDA"/>
    <property type="match status" value="1"/>
</dbReference>
<evidence type="ECO:0000256" key="5">
    <source>
        <dbReference type="ARBA" id="ARBA00023002"/>
    </source>
</evidence>
<dbReference type="PROSITE" id="PS52019">
    <property type="entry name" value="PKS_MFAS_DH"/>
    <property type="match status" value="1"/>
</dbReference>
<feature type="compositionally biased region" description="Low complexity" evidence="9">
    <location>
        <begin position="7"/>
        <end position="17"/>
    </location>
</feature>
<dbReference type="Gene3D" id="3.10.129.110">
    <property type="entry name" value="Polyketide synthase dehydratase"/>
    <property type="match status" value="1"/>
</dbReference>
<keyword evidence="4" id="KW-0521">NADP</keyword>
<dbReference type="InterPro" id="IPR020841">
    <property type="entry name" value="PKS_Beta-ketoAc_synthase_dom"/>
</dbReference>
<evidence type="ECO:0000259" key="10">
    <source>
        <dbReference type="PROSITE" id="PS50075"/>
    </source>
</evidence>
<keyword evidence="6" id="KW-0511">Multifunctional enzyme</keyword>
<dbReference type="SMART" id="SM00822">
    <property type="entry name" value="PKS_KR"/>
    <property type="match status" value="1"/>
</dbReference>
<dbReference type="SUPFAM" id="SSF50129">
    <property type="entry name" value="GroES-like"/>
    <property type="match status" value="1"/>
</dbReference>
<dbReference type="CDD" id="cd05195">
    <property type="entry name" value="enoyl_red"/>
    <property type="match status" value="1"/>
</dbReference>
<dbReference type="InterPro" id="IPR057326">
    <property type="entry name" value="KR_dom"/>
</dbReference>
<feature type="active site" description="Proton donor; for dehydratase activity" evidence="8">
    <location>
        <position position="1206"/>
    </location>
</feature>
<accession>E3QYL0</accession>
<dbReference type="eggNOG" id="KOG1202">
    <property type="taxonomic scope" value="Eukaryota"/>
</dbReference>
<dbReference type="InterPro" id="IPR016036">
    <property type="entry name" value="Malonyl_transacylase_ACP-bd"/>
</dbReference>
<feature type="region of interest" description="Disordered" evidence="9">
    <location>
        <begin position="1"/>
        <end position="51"/>
    </location>
</feature>
<feature type="domain" description="PKS/mFAS DH" evidence="12">
    <location>
        <begin position="996"/>
        <end position="1296"/>
    </location>
</feature>
<keyword evidence="7" id="KW-0012">Acyltransferase</keyword>
<dbReference type="InterPro" id="IPR014031">
    <property type="entry name" value="Ketoacyl_synth_C"/>
</dbReference>
<dbReference type="Pfam" id="PF00698">
    <property type="entry name" value="Acyl_transf_1"/>
    <property type="match status" value="1"/>
</dbReference>
<reference evidence="14" key="1">
    <citation type="journal article" date="2012" name="Nat. Genet.">
        <title>Lifestyle transitions in plant pathogenic Colletotrichum fungi deciphered by genome and transcriptome analyses.</title>
        <authorList>
            <person name="O'Connell R.J."/>
            <person name="Thon M.R."/>
            <person name="Hacquard S."/>
            <person name="Amyotte S.G."/>
            <person name="Kleemann J."/>
            <person name="Torres M.F."/>
            <person name="Damm U."/>
            <person name="Buiate E.A."/>
            <person name="Epstein L."/>
            <person name="Alkan N."/>
            <person name="Altmueller J."/>
            <person name="Alvarado-Balderrama L."/>
            <person name="Bauser C.A."/>
            <person name="Becker C."/>
            <person name="Birren B.W."/>
            <person name="Chen Z."/>
            <person name="Choi J."/>
            <person name="Crouch J.A."/>
            <person name="Duvick J.P."/>
            <person name="Farman M.A."/>
            <person name="Gan P."/>
            <person name="Heiman D."/>
            <person name="Henrissat B."/>
            <person name="Howard R.J."/>
            <person name="Kabbage M."/>
            <person name="Koch C."/>
            <person name="Kracher B."/>
            <person name="Kubo Y."/>
            <person name="Law A.D."/>
            <person name="Lebrun M.-H."/>
            <person name="Lee Y.-H."/>
            <person name="Miyara I."/>
            <person name="Moore N."/>
            <person name="Neumann U."/>
            <person name="Nordstroem K."/>
            <person name="Panaccione D.G."/>
            <person name="Panstruga R."/>
            <person name="Place M."/>
            <person name="Proctor R.H."/>
            <person name="Prusky D."/>
            <person name="Rech G."/>
            <person name="Reinhardt R."/>
            <person name="Rollins J.A."/>
            <person name="Rounsley S."/>
            <person name="Schardl C.L."/>
            <person name="Schwartz D.C."/>
            <person name="Shenoy N."/>
            <person name="Shirasu K."/>
            <person name="Sikhakolli U.R."/>
            <person name="Stueber K."/>
            <person name="Sukno S.A."/>
            <person name="Sweigard J.A."/>
            <person name="Takano Y."/>
            <person name="Takahara H."/>
            <person name="Trail F."/>
            <person name="van der Does H.C."/>
            <person name="Voll L.M."/>
            <person name="Will I."/>
            <person name="Young S."/>
            <person name="Zeng Q."/>
            <person name="Zhang J."/>
            <person name="Zhou S."/>
            <person name="Dickman M.B."/>
            <person name="Schulze-Lefert P."/>
            <person name="Ver Loren van Themaat E."/>
            <person name="Ma L.-J."/>
            <person name="Vaillancourt L.J."/>
        </authorList>
    </citation>
    <scope>NUCLEOTIDE SEQUENCE [LARGE SCALE GENOMIC DNA]</scope>
    <source>
        <strain evidence="14">M1.001 / M2 / FGSC 10212</strain>
    </source>
</reference>
<dbReference type="InterPro" id="IPR042104">
    <property type="entry name" value="PKS_dehydratase_sf"/>
</dbReference>
<dbReference type="InterPro" id="IPR036291">
    <property type="entry name" value="NAD(P)-bd_dom_sf"/>
</dbReference>
<dbReference type="PANTHER" id="PTHR43775">
    <property type="entry name" value="FATTY ACID SYNTHASE"/>
    <property type="match status" value="1"/>
</dbReference>
<dbReference type="VEuPathDB" id="FungiDB:GLRG_10827"/>
<evidence type="ECO:0000256" key="4">
    <source>
        <dbReference type="ARBA" id="ARBA00022857"/>
    </source>
</evidence>
<evidence type="ECO:0000256" key="3">
    <source>
        <dbReference type="ARBA" id="ARBA00022679"/>
    </source>
</evidence>
<evidence type="ECO:0000313" key="14">
    <source>
        <dbReference type="Proteomes" id="UP000008782"/>
    </source>
</evidence>
<dbReference type="Pfam" id="PF16197">
    <property type="entry name" value="KAsynt_C_assoc"/>
    <property type="match status" value="1"/>
</dbReference>
<evidence type="ECO:0000256" key="9">
    <source>
        <dbReference type="SAM" id="MobiDB-lite"/>
    </source>
</evidence>
<dbReference type="SUPFAM" id="SSF53901">
    <property type="entry name" value="Thiolase-like"/>
    <property type="match status" value="1"/>
</dbReference>
<evidence type="ECO:0000256" key="8">
    <source>
        <dbReference type="PROSITE-ProRule" id="PRU01363"/>
    </source>
</evidence>
<dbReference type="GO" id="GO:0004312">
    <property type="term" value="F:fatty acid synthase activity"/>
    <property type="evidence" value="ECO:0007669"/>
    <property type="project" value="TreeGrafter"/>
</dbReference>
<dbReference type="InterPro" id="IPR049552">
    <property type="entry name" value="PKS_DH_N"/>
</dbReference>
<dbReference type="STRING" id="645133.E3QYL0"/>
<evidence type="ECO:0000256" key="1">
    <source>
        <dbReference type="ARBA" id="ARBA00022450"/>
    </source>
</evidence>
<proteinExistence type="predicted"/>
<dbReference type="InterPro" id="IPR014043">
    <property type="entry name" value="Acyl_transferase_dom"/>
</dbReference>
<feature type="compositionally biased region" description="Basic and acidic residues" evidence="9">
    <location>
        <begin position="26"/>
        <end position="36"/>
    </location>
</feature>
<dbReference type="Pfam" id="PF14765">
    <property type="entry name" value="PS-DH"/>
    <property type="match status" value="1"/>
</dbReference>
<dbReference type="InterPro" id="IPR006162">
    <property type="entry name" value="Ppantetheine_attach_site"/>
</dbReference>
<keyword evidence="1" id="KW-0596">Phosphopantetheine</keyword>
<dbReference type="GO" id="GO:0016491">
    <property type="term" value="F:oxidoreductase activity"/>
    <property type="evidence" value="ECO:0007669"/>
    <property type="project" value="UniProtKB-KW"/>
</dbReference>
<dbReference type="Pfam" id="PF23114">
    <property type="entry name" value="NAD-bd_HRPKS_sdrA"/>
    <property type="match status" value="1"/>
</dbReference>
<feature type="region of interest" description="N-terminal hotdog fold" evidence="8">
    <location>
        <begin position="996"/>
        <end position="1130"/>
    </location>
</feature>
<dbReference type="RefSeq" id="XP_008099968.1">
    <property type="nucleotide sequence ID" value="XM_008101777.1"/>
</dbReference>
<dbReference type="OrthoDB" id="329835at2759"/>
<dbReference type="InterPro" id="IPR049900">
    <property type="entry name" value="PKS_mFAS_DH"/>
</dbReference>